<dbReference type="Pfam" id="PF13637">
    <property type="entry name" value="Ank_4"/>
    <property type="match status" value="1"/>
</dbReference>
<proteinExistence type="predicted"/>
<feature type="repeat" description="ANK" evidence="3">
    <location>
        <begin position="304"/>
        <end position="336"/>
    </location>
</feature>
<dbReference type="Pfam" id="PF13606">
    <property type="entry name" value="Ank_3"/>
    <property type="match status" value="1"/>
</dbReference>
<keyword evidence="6" id="KW-1185">Reference proteome</keyword>
<dbReference type="SUPFAM" id="SSF49354">
    <property type="entry name" value="PapD-like"/>
    <property type="match status" value="1"/>
</dbReference>
<dbReference type="InterPro" id="IPR002110">
    <property type="entry name" value="Ankyrin_rpt"/>
</dbReference>
<dbReference type="PANTHER" id="PTHR24198">
    <property type="entry name" value="ANKYRIN REPEAT AND PROTEIN KINASE DOMAIN-CONTAINING PROTEIN"/>
    <property type="match status" value="1"/>
</dbReference>
<feature type="repeat" description="ANK" evidence="3">
    <location>
        <begin position="391"/>
        <end position="423"/>
    </location>
</feature>
<dbReference type="SUPFAM" id="SSF48403">
    <property type="entry name" value="Ankyrin repeat"/>
    <property type="match status" value="1"/>
</dbReference>
<evidence type="ECO:0000256" key="3">
    <source>
        <dbReference type="PROSITE-ProRule" id="PRU00023"/>
    </source>
</evidence>
<dbReference type="PROSITE" id="PS50297">
    <property type="entry name" value="ANK_REP_REGION"/>
    <property type="match status" value="6"/>
</dbReference>
<feature type="repeat" description="ANK" evidence="3">
    <location>
        <begin position="172"/>
        <end position="204"/>
    </location>
</feature>
<evidence type="ECO:0000256" key="2">
    <source>
        <dbReference type="ARBA" id="ARBA00023043"/>
    </source>
</evidence>
<feature type="repeat" description="ANK" evidence="3">
    <location>
        <begin position="271"/>
        <end position="303"/>
    </location>
</feature>
<evidence type="ECO:0000259" key="4">
    <source>
        <dbReference type="PROSITE" id="PS50202"/>
    </source>
</evidence>
<dbReference type="PROSITE" id="PS50202">
    <property type="entry name" value="MSP"/>
    <property type="match status" value="1"/>
</dbReference>
<dbReference type="OrthoDB" id="194358at2759"/>
<dbReference type="Gene3D" id="1.25.40.20">
    <property type="entry name" value="Ankyrin repeat-containing domain"/>
    <property type="match status" value="3"/>
</dbReference>
<dbReference type="InterPro" id="IPR036770">
    <property type="entry name" value="Ankyrin_rpt-contain_sf"/>
</dbReference>
<dbReference type="InterPro" id="IPR008962">
    <property type="entry name" value="PapD-like_sf"/>
</dbReference>
<dbReference type="PROSITE" id="PS50088">
    <property type="entry name" value="ANK_REPEAT"/>
    <property type="match status" value="6"/>
</dbReference>
<organism evidence="5 6">
    <name type="scientific">Dorcoceras hygrometricum</name>
    <dbReference type="NCBI Taxonomy" id="472368"/>
    <lineage>
        <taxon>Eukaryota</taxon>
        <taxon>Viridiplantae</taxon>
        <taxon>Streptophyta</taxon>
        <taxon>Embryophyta</taxon>
        <taxon>Tracheophyta</taxon>
        <taxon>Spermatophyta</taxon>
        <taxon>Magnoliopsida</taxon>
        <taxon>eudicotyledons</taxon>
        <taxon>Gunneridae</taxon>
        <taxon>Pentapetalae</taxon>
        <taxon>asterids</taxon>
        <taxon>lamiids</taxon>
        <taxon>Lamiales</taxon>
        <taxon>Gesneriaceae</taxon>
        <taxon>Didymocarpoideae</taxon>
        <taxon>Trichosporeae</taxon>
        <taxon>Loxocarpinae</taxon>
        <taxon>Dorcoceras</taxon>
    </lineage>
</organism>
<sequence>MDRLISLEPSNIVTVRIEAGRRCCGSVTLRNVMHTMPVAFQIQPVDKTRYAVVPSSGIIPPLSTFRIEITYHLPPNSSLPESFPHSDDLFVLQSVVTPCATFKTPSATRDSVPSEWFTNKKKQVYSDTGIRIMFVGASILARLVAEGYMDEMREVLENSDPEWRAADSVDSHGKSLLHLAIAQRRPDLVQLLLEFQADTEACGESASSPVEAAAALGEALIVELLLAHKASTERSVSSTFGPIHLAAGNGHIDVLNHLLCKGADVNALTKDGNSALHIAVGQQRWDAVRILLANSAKADTKNASGDTPLHLASSFGNEQMVKLLLCKGAVKDVRNKKGKTAYDLAAEKGHAKLFDALRLGDKLCAAARKGELRTVNRLLEDGACINGRDQNSWTALHRAAFKGRIEVARALIEEGIDVNGRDEDGYSALHCAAESGHSDVIELLVRKGADVYARTNKGATALQIAEKLNYSQIIQILKTGSTQNFVSSVEGNGGREMDVRLIHKKIRRSVGSHRRSFDRSEPLAVV</sequence>
<dbReference type="SMART" id="SM00248">
    <property type="entry name" value="ANK"/>
    <property type="match status" value="8"/>
</dbReference>
<protein>
    <recommendedName>
        <fullName evidence="4">MSP domain-containing protein</fullName>
    </recommendedName>
</protein>
<evidence type="ECO:0000256" key="1">
    <source>
        <dbReference type="ARBA" id="ARBA00022737"/>
    </source>
</evidence>
<feature type="domain" description="MSP" evidence="4">
    <location>
        <begin position="4"/>
        <end position="135"/>
    </location>
</feature>
<dbReference type="Gene3D" id="2.60.40.10">
    <property type="entry name" value="Immunoglobulins"/>
    <property type="match status" value="1"/>
</dbReference>
<keyword evidence="2 3" id="KW-0040">ANK repeat</keyword>
<evidence type="ECO:0000313" key="5">
    <source>
        <dbReference type="EMBL" id="KZV28399.1"/>
    </source>
</evidence>
<feature type="repeat" description="ANK" evidence="3">
    <location>
        <begin position="424"/>
        <end position="456"/>
    </location>
</feature>
<keyword evidence="1" id="KW-0677">Repeat</keyword>
<gene>
    <name evidence="5" type="ORF">F511_03202</name>
</gene>
<dbReference type="Proteomes" id="UP000250235">
    <property type="component" value="Unassembled WGS sequence"/>
</dbReference>
<evidence type="ECO:0000313" key="6">
    <source>
        <dbReference type="Proteomes" id="UP000250235"/>
    </source>
</evidence>
<dbReference type="AlphaFoldDB" id="A0A2Z7B9I2"/>
<feature type="repeat" description="ANK" evidence="3">
    <location>
        <begin position="238"/>
        <end position="270"/>
    </location>
</feature>
<dbReference type="Pfam" id="PF12796">
    <property type="entry name" value="Ank_2"/>
    <property type="match status" value="1"/>
</dbReference>
<dbReference type="EMBL" id="KV010132">
    <property type="protein sequence ID" value="KZV28399.1"/>
    <property type="molecule type" value="Genomic_DNA"/>
</dbReference>
<dbReference type="InterPro" id="IPR013783">
    <property type="entry name" value="Ig-like_fold"/>
</dbReference>
<dbReference type="InterPro" id="IPR000535">
    <property type="entry name" value="MSP_dom"/>
</dbReference>
<dbReference type="PRINTS" id="PR01415">
    <property type="entry name" value="ANKYRIN"/>
</dbReference>
<dbReference type="PANTHER" id="PTHR24198:SF165">
    <property type="entry name" value="ANKYRIN REPEAT-CONTAINING PROTEIN-RELATED"/>
    <property type="match status" value="1"/>
</dbReference>
<name>A0A2Z7B9I2_9LAMI</name>
<accession>A0A2Z7B9I2</accession>
<reference evidence="5 6" key="1">
    <citation type="journal article" date="2015" name="Proc. Natl. Acad. Sci. U.S.A.">
        <title>The resurrection genome of Boea hygrometrica: A blueprint for survival of dehydration.</title>
        <authorList>
            <person name="Xiao L."/>
            <person name="Yang G."/>
            <person name="Zhang L."/>
            <person name="Yang X."/>
            <person name="Zhao S."/>
            <person name="Ji Z."/>
            <person name="Zhou Q."/>
            <person name="Hu M."/>
            <person name="Wang Y."/>
            <person name="Chen M."/>
            <person name="Xu Y."/>
            <person name="Jin H."/>
            <person name="Xiao X."/>
            <person name="Hu G."/>
            <person name="Bao F."/>
            <person name="Hu Y."/>
            <person name="Wan P."/>
            <person name="Li L."/>
            <person name="Deng X."/>
            <person name="Kuang T."/>
            <person name="Xiang C."/>
            <person name="Zhu J.K."/>
            <person name="Oliver M.J."/>
            <person name="He Y."/>
        </authorList>
    </citation>
    <scope>NUCLEOTIDE SEQUENCE [LARGE SCALE GENOMIC DNA]</scope>
    <source>
        <strain evidence="6">cv. XS01</strain>
    </source>
</reference>